<dbReference type="Proteomes" id="UP000076407">
    <property type="component" value="Unassembled WGS sequence"/>
</dbReference>
<accession>A0A182XTR8</accession>
<sequence>MQRDLQRLNPYAEFGSIISVHSALYIRDIPHTHSNTGISPPPPL</sequence>
<evidence type="ECO:0000313" key="1">
    <source>
        <dbReference type="EnsemblMetazoa" id="AQUA015202-PA"/>
    </source>
</evidence>
<reference evidence="1" key="1">
    <citation type="submission" date="2020-05" db="UniProtKB">
        <authorList>
            <consortium name="EnsemblMetazoa"/>
        </authorList>
    </citation>
    <scope>IDENTIFICATION</scope>
    <source>
        <strain evidence="1">SANGQUA</strain>
    </source>
</reference>
<keyword evidence="2" id="KW-1185">Reference proteome</keyword>
<proteinExistence type="predicted"/>
<protein>
    <submittedName>
        <fullName evidence="1">Uncharacterized protein</fullName>
    </submittedName>
</protein>
<evidence type="ECO:0000313" key="2">
    <source>
        <dbReference type="Proteomes" id="UP000076407"/>
    </source>
</evidence>
<organism evidence="1 2">
    <name type="scientific">Anopheles quadriannulatus</name>
    <name type="common">Mosquito</name>
    <dbReference type="NCBI Taxonomy" id="34691"/>
    <lineage>
        <taxon>Eukaryota</taxon>
        <taxon>Metazoa</taxon>
        <taxon>Ecdysozoa</taxon>
        <taxon>Arthropoda</taxon>
        <taxon>Hexapoda</taxon>
        <taxon>Insecta</taxon>
        <taxon>Pterygota</taxon>
        <taxon>Neoptera</taxon>
        <taxon>Endopterygota</taxon>
        <taxon>Diptera</taxon>
        <taxon>Nematocera</taxon>
        <taxon>Culicoidea</taxon>
        <taxon>Culicidae</taxon>
        <taxon>Anophelinae</taxon>
        <taxon>Anopheles</taxon>
    </lineage>
</organism>
<name>A0A182XTR8_ANOQN</name>
<dbReference type="VEuPathDB" id="VectorBase:AQUA015202"/>
<dbReference type="EnsemblMetazoa" id="AQUA015202-RA">
    <property type="protein sequence ID" value="AQUA015202-PA"/>
    <property type="gene ID" value="AQUA015202"/>
</dbReference>
<dbReference type="AlphaFoldDB" id="A0A182XTR8"/>